<reference evidence="2 3" key="1">
    <citation type="submission" date="2020-07" db="EMBL/GenBank/DDBJ databases">
        <title>Sequencing the genomes of 1000 actinobacteria strains.</title>
        <authorList>
            <person name="Klenk H.-P."/>
        </authorList>
    </citation>
    <scope>NUCLEOTIDE SEQUENCE [LARGE SCALE GENOMIC DNA]</scope>
    <source>
        <strain evidence="2 3">DSM 45927</strain>
    </source>
</reference>
<dbReference type="Proteomes" id="UP000575985">
    <property type="component" value="Unassembled WGS sequence"/>
</dbReference>
<gene>
    <name evidence="2" type="ORF">HNR12_003664</name>
</gene>
<keyword evidence="1" id="KW-0812">Transmembrane</keyword>
<evidence type="ECO:0000313" key="2">
    <source>
        <dbReference type="EMBL" id="NYI97387.1"/>
    </source>
</evidence>
<protein>
    <submittedName>
        <fullName evidence="2">Uncharacterized protein</fullName>
    </submittedName>
</protein>
<feature type="transmembrane region" description="Helical" evidence="1">
    <location>
        <begin position="7"/>
        <end position="30"/>
    </location>
</feature>
<evidence type="ECO:0000313" key="3">
    <source>
        <dbReference type="Proteomes" id="UP000575985"/>
    </source>
</evidence>
<feature type="transmembrane region" description="Helical" evidence="1">
    <location>
        <begin position="105"/>
        <end position="124"/>
    </location>
</feature>
<name>A0A853BS63_9ACTN</name>
<organism evidence="2 3">
    <name type="scientific">Streptomonospora nanhaiensis</name>
    <dbReference type="NCBI Taxonomy" id="1323731"/>
    <lineage>
        <taxon>Bacteria</taxon>
        <taxon>Bacillati</taxon>
        <taxon>Actinomycetota</taxon>
        <taxon>Actinomycetes</taxon>
        <taxon>Streptosporangiales</taxon>
        <taxon>Nocardiopsidaceae</taxon>
        <taxon>Streptomonospora</taxon>
    </lineage>
</organism>
<dbReference type="EMBL" id="JACCFO010000001">
    <property type="protein sequence ID" value="NYI97387.1"/>
    <property type="molecule type" value="Genomic_DNA"/>
</dbReference>
<keyword evidence="1" id="KW-1133">Transmembrane helix</keyword>
<feature type="transmembrane region" description="Helical" evidence="1">
    <location>
        <begin position="75"/>
        <end position="93"/>
    </location>
</feature>
<proteinExistence type="predicted"/>
<keyword evidence="3" id="KW-1185">Reference proteome</keyword>
<comment type="caution">
    <text evidence="2">The sequence shown here is derived from an EMBL/GenBank/DDBJ whole genome shotgun (WGS) entry which is preliminary data.</text>
</comment>
<feature type="transmembrane region" description="Helical" evidence="1">
    <location>
        <begin position="36"/>
        <end position="55"/>
    </location>
</feature>
<evidence type="ECO:0000256" key="1">
    <source>
        <dbReference type="SAM" id="Phobius"/>
    </source>
</evidence>
<dbReference type="RefSeq" id="WP_179768745.1">
    <property type="nucleotide sequence ID" value="NZ_JACCFO010000001.1"/>
</dbReference>
<keyword evidence="1" id="KW-0472">Membrane</keyword>
<dbReference type="AlphaFoldDB" id="A0A853BS63"/>
<accession>A0A853BS63</accession>
<sequence>MLSRLRTLAVLELVNIPLFAVVLFGVLGLPPTPANAAGFALFSVLLLEGSAYWWAKAAQVRSRASHPAGLPLFRLLRAANPVLLAAGGVVVAWQLTGGVPWTHTWPGAGLAVFALLEHVNYFHVQLSHQNRADLARLWRTRRLHRSHLARDLARQAGREPLPR</sequence>